<evidence type="ECO:0000259" key="3">
    <source>
        <dbReference type="PROSITE" id="PS50983"/>
    </source>
</evidence>
<dbReference type="PANTHER" id="PTHR30535:SF34">
    <property type="entry name" value="MOLYBDATE-BINDING PROTEIN MOLA"/>
    <property type="match status" value="1"/>
</dbReference>
<protein>
    <submittedName>
        <fullName evidence="4">Substrate-binding protein</fullName>
    </submittedName>
</protein>
<dbReference type="AlphaFoldDB" id="A0A1M7UHD7"/>
<dbReference type="SUPFAM" id="SSF53807">
    <property type="entry name" value="Helical backbone' metal receptor"/>
    <property type="match status" value="1"/>
</dbReference>
<dbReference type="Gene3D" id="3.40.50.1980">
    <property type="entry name" value="Nitrogenase molybdenum iron protein domain"/>
    <property type="match status" value="2"/>
</dbReference>
<keyword evidence="5" id="KW-1185">Reference proteome</keyword>
<dbReference type="EMBL" id="FRDN01000012">
    <property type="protein sequence ID" value="SHN82354.1"/>
    <property type="molecule type" value="Genomic_DNA"/>
</dbReference>
<dbReference type="STRING" id="1121395.SAMN02745215_03801"/>
<dbReference type="InterPro" id="IPR050902">
    <property type="entry name" value="ABC_Transporter_SBP"/>
</dbReference>
<feature type="signal peptide" evidence="2">
    <location>
        <begin position="1"/>
        <end position="23"/>
    </location>
</feature>
<name>A0A1M7UHD7_9FIRM</name>
<evidence type="ECO:0000256" key="1">
    <source>
        <dbReference type="ARBA" id="ARBA00008814"/>
    </source>
</evidence>
<dbReference type="PROSITE" id="PS50983">
    <property type="entry name" value="FE_B12_PBP"/>
    <property type="match status" value="1"/>
</dbReference>
<comment type="similarity">
    <text evidence="1">Belongs to the bacterial solute-binding protein 8 family.</text>
</comment>
<evidence type="ECO:0000313" key="5">
    <source>
        <dbReference type="Proteomes" id="UP000184010"/>
    </source>
</evidence>
<dbReference type="Proteomes" id="UP000184010">
    <property type="component" value="Unassembled WGS sequence"/>
</dbReference>
<dbReference type="PANTHER" id="PTHR30535">
    <property type="entry name" value="VITAMIN B12-BINDING PROTEIN"/>
    <property type="match status" value="1"/>
</dbReference>
<evidence type="ECO:0000313" key="4">
    <source>
        <dbReference type="EMBL" id="SHN82354.1"/>
    </source>
</evidence>
<sequence>MKKIKKKIVASFLSITMILGLLAGCGSPGQTQTGDNPAQGQAQSEYREVTDLAGNTVKVPAQLKSVAITSWKGAFEIFVLLGHKDLVTSMADTTRYGWLREIYPELAQLPNYGSFDDVNVEELVKAQPDIIFSPEAAAKANAQMQSLNLPVYVDGVTSKGDPYEGNEQELLAIADLLGEKEKALAYQAWEKKWLDLVAERVKDIPDAERKTVLCLRNTTTEVFNEMNILGLSVSLAGGINVAKDAFSDKFYNTVDAEKLVGWNPDLIFQYAVASTGEELKPRYQEMSSDKRFTGITALKNGDFYIMPHGISLWGGKLENALGVLTLAKTMYPDLFKDINIKEAAQDFYAQFMNYEMKDSDWDIMVNNADGAKTLALD</sequence>
<dbReference type="RefSeq" id="WP_072774029.1">
    <property type="nucleotide sequence ID" value="NZ_FRDN01000012.1"/>
</dbReference>
<dbReference type="PROSITE" id="PS51257">
    <property type="entry name" value="PROKAR_LIPOPROTEIN"/>
    <property type="match status" value="1"/>
</dbReference>
<dbReference type="InterPro" id="IPR002491">
    <property type="entry name" value="ABC_transptr_periplasmic_BD"/>
</dbReference>
<reference evidence="5" key="1">
    <citation type="submission" date="2016-12" db="EMBL/GenBank/DDBJ databases">
        <authorList>
            <person name="Varghese N."/>
            <person name="Submissions S."/>
        </authorList>
    </citation>
    <scope>NUCLEOTIDE SEQUENCE [LARGE SCALE GENOMIC DNA]</scope>
    <source>
        <strain evidence="5">DSM 11544</strain>
    </source>
</reference>
<accession>A0A1M7UHD7</accession>
<feature type="domain" description="Fe/B12 periplasmic-binding" evidence="3">
    <location>
        <begin position="66"/>
        <end position="334"/>
    </location>
</feature>
<proteinExistence type="inferred from homology"/>
<gene>
    <name evidence="4" type="ORF">SAMN02745215_03801</name>
</gene>
<feature type="chain" id="PRO_5039265999" evidence="2">
    <location>
        <begin position="24"/>
        <end position="377"/>
    </location>
</feature>
<evidence type="ECO:0000256" key="2">
    <source>
        <dbReference type="SAM" id="SignalP"/>
    </source>
</evidence>
<organism evidence="4 5">
    <name type="scientific">Desulfitobacterium chlororespirans DSM 11544</name>
    <dbReference type="NCBI Taxonomy" id="1121395"/>
    <lineage>
        <taxon>Bacteria</taxon>
        <taxon>Bacillati</taxon>
        <taxon>Bacillota</taxon>
        <taxon>Clostridia</taxon>
        <taxon>Eubacteriales</taxon>
        <taxon>Desulfitobacteriaceae</taxon>
        <taxon>Desulfitobacterium</taxon>
    </lineage>
</organism>
<dbReference type="Pfam" id="PF01497">
    <property type="entry name" value="Peripla_BP_2"/>
    <property type="match status" value="1"/>
</dbReference>
<keyword evidence="2" id="KW-0732">Signal</keyword>